<dbReference type="PROSITE" id="PS51257">
    <property type="entry name" value="PROKAR_LIPOPROTEIN"/>
    <property type="match status" value="1"/>
</dbReference>
<keyword evidence="3" id="KW-1185">Reference proteome</keyword>
<gene>
    <name evidence="2" type="ORF">GCM10022286_14040</name>
</gene>
<accession>A0ABP7ZJ01</accession>
<sequence>MRIRRLAVPAAVVLIVGTLAGCAAWRPTMCSAVGWTNQVRVHVVGDTAQVDDVTFCAGTDCTPPPPPTPAPNTTYLTTRDGDEWTLITDMQTPNTGHLAAYDETGARLIDQQVALRWVRVGGSAECGGPERADVTLHLP</sequence>
<reference evidence="2" key="2">
    <citation type="submission" date="2023-12" db="EMBL/GenBank/DDBJ databases">
        <authorList>
            <person name="Sun Q."/>
            <person name="Inoue M."/>
        </authorList>
    </citation>
    <scope>NUCLEOTIDE SEQUENCE</scope>
    <source>
        <strain evidence="2">JCM 17590</strain>
    </source>
</reference>
<feature type="signal peptide" evidence="1">
    <location>
        <begin position="1"/>
        <end position="23"/>
    </location>
</feature>
<evidence type="ECO:0000313" key="3">
    <source>
        <dbReference type="Proteomes" id="UP001415169"/>
    </source>
</evidence>
<comment type="caution">
    <text evidence="2">The sequence shown here is derived from an EMBL/GenBank/DDBJ whole genome shotgun (WGS) entry which is preliminary data.</text>
</comment>
<protein>
    <recommendedName>
        <fullName evidence="4">Lipoprotein</fullName>
    </recommendedName>
</protein>
<dbReference type="EMBL" id="BAABBV010000001">
    <property type="protein sequence ID" value="GAA4159512.1"/>
    <property type="molecule type" value="Genomic_DNA"/>
</dbReference>
<feature type="chain" id="PRO_5047084024" description="Lipoprotein" evidence="1">
    <location>
        <begin position="24"/>
        <end position="139"/>
    </location>
</feature>
<keyword evidence="1" id="KW-0732">Signal</keyword>
<organism evidence="2 3">
    <name type="scientific">Gryllotalpicola daejeonensis</name>
    <dbReference type="NCBI Taxonomy" id="993087"/>
    <lineage>
        <taxon>Bacteria</taxon>
        <taxon>Bacillati</taxon>
        <taxon>Actinomycetota</taxon>
        <taxon>Actinomycetes</taxon>
        <taxon>Micrococcales</taxon>
        <taxon>Microbacteriaceae</taxon>
        <taxon>Gryllotalpicola</taxon>
    </lineage>
</organism>
<evidence type="ECO:0000256" key="1">
    <source>
        <dbReference type="SAM" id="SignalP"/>
    </source>
</evidence>
<dbReference type="Proteomes" id="UP001415169">
    <property type="component" value="Unassembled WGS sequence"/>
</dbReference>
<reference evidence="2" key="1">
    <citation type="journal article" date="2014" name="Int. J. Syst. Evol. Microbiol.">
        <title>Complete genome of a new Firmicutes species belonging to the dominant human colonic microbiota ('Ruminococcus bicirculans') reveals two chromosomes and a selective capacity to utilize plant glucans.</title>
        <authorList>
            <consortium name="NISC Comparative Sequencing Program"/>
            <person name="Wegmann U."/>
            <person name="Louis P."/>
            <person name="Goesmann A."/>
            <person name="Henrissat B."/>
            <person name="Duncan S.H."/>
            <person name="Flint H.J."/>
        </authorList>
    </citation>
    <scope>NUCLEOTIDE SEQUENCE</scope>
    <source>
        <strain evidence="2">JCM 17590</strain>
    </source>
</reference>
<evidence type="ECO:0000313" key="2">
    <source>
        <dbReference type="EMBL" id="GAA4159512.1"/>
    </source>
</evidence>
<proteinExistence type="predicted"/>
<evidence type="ECO:0008006" key="4">
    <source>
        <dbReference type="Google" id="ProtNLM"/>
    </source>
</evidence>
<dbReference type="RefSeq" id="WP_344791039.1">
    <property type="nucleotide sequence ID" value="NZ_BAABBV010000001.1"/>
</dbReference>
<name>A0ABP7ZJ01_9MICO</name>